<organism evidence="1 2">
    <name type="scientific">Paenibacillus glacialis</name>
    <dbReference type="NCBI Taxonomy" id="494026"/>
    <lineage>
        <taxon>Bacteria</taxon>
        <taxon>Bacillati</taxon>
        <taxon>Bacillota</taxon>
        <taxon>Bacilli</taxon>
        <taxon>Bacillales</taxon>
        <taxon>Paenibacillaceae</taxon>
        <taxon>Paenibacillus</taxon>
    </lineage>
</organism>
<keyword evidence="2" id="KW-1185">Reference proteome</keyword>
<comment type="caution">
    <text evidence="1">The sequence shown here is derived from an EMBL/GenBank/DDBJ whole genome shotgun (WGS) entry which is preliminary data.</text>
</comment>
<dbReference type="EMBL" id="LVJH01000027">
    <property type="protein sequence ID" value="OAB41645.1"/>
    <property type="molecule type" value="Genomic_DNA"/>
</dbReference>
<dbReference type="OrthoDB" id="2629094at2"/>
<proteinExistence type="predicted"/>
<gene>
    <name evidence="1" type="ORF">PGLA_15305</name>
</gene>
<dbReference type="RefSeq" id="WP_068534210.1">
    <property type="nucleotide sequence ID" value="NZ_LVJH01000027.1"/>
</dbReference>
<reference evidence="1 2" key="1">
    <citation type="submission" date="2016-03" db="EMBL/GenBank/DDBJ databases">
        <title>Draft genome sequence of Paenibacillus glacialis DSM 22343.</title>
        <authorList>
            <person name="Shin S.-K."/>
            <person name="Yi H."/>
        </authorList>
    </citation>
    <scope>NUCLEOTIDE SEQUENCE [LARGE SCALE GENOMIC DNA]</scope>
    <source>
        <strain evidence="1 2">DSM 22343</strain>
    </source>
</reference>
<evidence type="ECO:0000313" key="1">
    <source>
        <dbReference type="EMBL" id="OAB41645.1"/>
    </source>
</evidence>
<evidence type="ECO:0000313" key="2">
    <source>
        <dbReference type="Proteomes" id="UP000076967"/>
    </source>
</evidence>
<accession>A0A168K798</accession>
<name>A0A168K798_9BACL</name>
<dbReference type="STRING" id="494026.PGLA_15305"/>
<dbReference type="Proteomes" id="UP000076967">
    <property type="component" value="Unassembled WGS sequence"/>
</dbReference>
<protein>
    <submittedName>
        <fullName evidence="1">Uncharacterized protein</fullName>
    </submittedName>
</protein>
<dbReference type="AlphaFoldDB" id="A0A168K798"/>
<sequence>MSEELAQNAVMVVTGIPANLLIVDAQSYEGCYVFVSNLSQKTYHVETTHKVNRYSPEETQDMKIIGEHDGLCVYEMTPWWNELV</sequence>